<dbReference type="EMBL" id="OY731406">
    <property type="protein sequence ID" value="CAJ1973150.1"/>
    <property type="molecule type" value="Genomic_DNA"/>
</dbReference>
<organism evidence="2 3">
    <name type="scientific">Sphenostylis stenocarpa</name>
    <dbReference type="NCBI Taxonomy" id="92480"/>
    <lineage>
        <taxon>Eukaryota</taxon>
        <taxon>Viridiplantae</taxon>
        <taxon>Streptophyta</taxon>
        <taxon>Embryophyta</taxon>
        <taxon>Tracheophyta</taxon>
        <taxon>Spermatophyta</taxon>
        <taxon>Magnoliopsida</taxon>
        <taxon>eudicotyledons</taxon>
        <taxon>Gunneridae</taxon>
        <taxon>Pentapetalae</taxon>
        <taxon>rosids</taxon>
        <taxon>fabids</taxon>
        <taxon>Fabales</taxon>
        <taxon>Fabaceae</taxon>
        <taxon>Papilionoideae</taxon>
        <taxon>50 kb inversion clade</taxon>
        <taxon>NPAAA clade</taxon>
        <taxon>indigoferoid/millettioid clade</taxon>
        <taxon>Phaseoleae</taxon>
        <taxon>Sphenostylis</taxon>
    </lineage>
</organism>
<sequence>MTILAQQQLLAVGGMGSSRGSWNGSAEGEDEYYCLVLNVKEAALGGKGDRDSVIREPWSSGAKPGPNHPETGPMFKDTYSTAKLLAERFSTIV</sequence>
<feature type="region of interest" description="Disordered" evidence="1">
    <location>
        <begin position="48"/>
        <end position="76"/>
    </location>
</feature>
<proteinExistence type="predicted"/>
<accession>A0AA86W0E0</accession>
<reference evidence="2" key="1">
    <citation type="submission" date="2023-10" db="EMBL/GenBank/DDBJ databases">
        <authorList>
            <person name="Domelevo Entfellner J.-B."/>
        </authorList>
    </citation>
    <scope>NUCLEOTIDE SEQUENCE</scope>
</reference>
<keyword evidence="3" id="KW-1185">Reference proteome</keyword>
<evidence type="ECO:0000313" key="3">
    <source>
        <dbReference type="Proteomes" id="UP001189624"/>
    </source>
</evidence>
<name>A0AA86W0E0_9FABA</name>
<protein>
    <submittedName>
        <fullName evidence="2">Uncharacterized protein</fullName>
    </submittedName>
</protein>
<evidence type="ECO:0000256" key="1">
    <source>
        <dbReference type="SAM" id="MobiDB-lite"/>
    </source>
</evidence>
<gene>
    <name evidence="2" type="ORF">AYBTSS11_LOCUS25210</name>
</gene>
<evidence type="ECO:0000313" key="2">
    <source>
        <dbReference type="EMBL" id="CAJ1973150.1"/>
    </source>
</evidence>
<dbReference type="Proteomes" id="UP001189624">
    <property type="component" value="Chromosome 9"/>
</dbReference>
<dbReference type="AlphaFoldDB" id="A0AA86W0E0"/>
<dbReference type="Gramene" id="rna-AYBTSS11_LOCUS25210">
    <property type="protein sequence ID" value="CAJ1973150.1"/>
    <property type="gene ID" value="gene-AYBTSS11_LOCUS25210"/>
</dbReference>